<reference evidence="6" key="1">
    <citation type="submission" date="2017-02" db="UniProtKB">
        <authorList>
            <consortium name="WormBaseParasite"/>
        </authorList>
    </citation>
    <scope>IDENTIFICATION</scope>
</reference>
<sequence length="337" mass="36950">MYTTVALFALVAICSLSEARIDPCGMPIDGGLCLADFRSWGYDKNSGKCIEFIYGGCGGNLNRFDSKEACESACERTSPCSLPIATGNCLAYMPSWGYDKRLGRCTRFVYGGCGGNANRFETREACAMRTPNYLRCHRDCINTGNMGSGMDIRSSLLGLFEQTFQGLQPNVFRITPSGSNFIVIEYKREIGNYGKSEFSLDQISTMYTTVALFALVAISSLSEARIDPCAMPIKSGFCRAYIPSWGYDKNSGKCIEFIYGGCGGNLNRFDSKDHCESACERTSPCSLPLERGNCFANIPSWGYDKESGRCIRFGYGGCGGNANRFETLEACKMVCDN</sequence>
<dbReference type="Pfam" id="PF00014">
    <property type="entry name" value="Kunitz_BPTI"/>
    <property type="match status" value="4"/>
</dbReference>
<dbReference type="PANTHER" id="PTHR10083">
    <property type="entry name" value="KUNITZ-TYPE PROTEASE INHIBITOR-RELATED"/>
    <property type="match status" value="1"/>
</dbReference>
<dbReference type="AlphaFoldDB" id="A0A0R3T240"/>
<proteinExistence type="predicted"/>
<dbReference type="FunFam" id="4.10.410.10:FF:000020">
    <property type="entry name" value="Collagen, type VI, alpha 3"/>
    <property type="match status" value="4"/>
</dbReference>
<feature type="domain" description="BPTI/Kunitz inhibitor" evidence="3">
    <location>
        <begin position="285"/>
        <end position="335"/>
    </location>
</feature>
<dbReference type="EMBL" id="UZAE01000332">
    <property type="protein sequence ID" value="VDN96836.1"/>
    <property type="molecule type" value="Genomic_DNA"/>
</dbReference>
<dbReference type="GO" id="GO:0004867">
    <property type="term" value="F:serine-type endopeptidase inhibitor activity"/>
    <property type="evidence" value="ECO:0007669"/>
    <property type="project" value="InterPro"/>
</dbReference>
<feature type="chain" id="PRO_5043131641" evidence="2">
    <location>
        <begin position="20"/>
        <end position="337"/>
    </location>
</feature>
<dbReference type="PANTHER" id="PTHR10083:SF374">
    <property type="entry name" value="BPTI_KUNITZ INHIBITOR DOMAIN-CONTAINING PROTEIN"/>
    <property type="match status" value="1"/>
</dbReference>
<dbReference type="InterPro" id="IPR036880">
    <property type="entry name" value="Kunitz_BPTI_sf"/>
</dbReference>
<protein>
    <submittedName>
        <fullName evidence="6">BPTI/Kunitz inhibitor domain-containing protein</fullName>
    </submittedName>
</protein>
<dbReference type="InterPro" id="IPR050098">
    <property type="entry name" value="TFPI/VKTCI-like"/>
</dbReference>
<dbReference type="SUPFAM" id="SSF57362">
    <property type="entry name" value="BPTI-like"/>
    <property type="match status" value="4"/>
</dbReference>
<keyword evidence="5" id="KW-1185">Reference proteome</keyword>
<evidence type="ECO:0000256" key="1">
    <source>
        <dbReference type="ARBA" id="ARBA00023157"/>
    </source>
</evidence>
<keyword evidence="1" id="KW-1015">Disulfide bond</keyword>
<organism evidence="6">
    <name type="scientific">Rodentolepis nana</name>
    <name type="common">Dwarf tapeworm</name>
    <name type="synonym">Hymenolepis nana</name>
    <dbReference type="NCBI Taxonomy" id="102285"/>
    <lineage>
        <taxon>Eukaryota</taxon>
        <taxon>Metazoa</taxon>
        <taxon>Spiralia</taxon>
        <taxon>Lophotrochozoa</taxon>
        <taxon>Platyhelminthes</taxon>
        <taxon>Cestoda</taxon>
        <taxon>Eucestoda</taxon>
        <taxon>Cyclophyllidea</taxon>
        <taxon>Hymenolepididae</taxon>
        <taxon>Rodentolepis</taxon>
    </lineage>
</organism>
<evidence type="ECO:0000313" key="4">
    <source>
        <dbReference type="EMBL" id="VDN96836.1"/>
    </source>
</evidence>
<feature type="domain" description="BPTI/Kunitz inhibitor" evidence="3">
    <location>
        <begin position="80"/>
        <end position="130"/>
    </location>
</feature>
<dbReference type="SMART" id="SM00131">
    <property type="entry name" value="KU"/>
    <property type="match status" value="4"/>
</dbReference>
<dbReference type="PROSITE" id="PS50279">
    <property type="entry name" value="BPTI_KUNITZ_2"/>
    <property type="match status" value="4"/>
</dbReference>
<dbReference type="GO" id="GO:0005615">
    <property type="term" value="C:extracellular space"/>
    <property type="evidence" value="ECO:0007669"/>
    <property type="project" value="TreeGrafter"/>
</dbReference>
<evidence type="ECO:0000313" key="6">
    <source>
        <dbReference type="WBParaSite" id="HNAJ_0000097701-mRNA-1"/>
    </source>
</evidence>
<evidence type="ECO:0000259" key="3">
    <source>
        <dbReference type="PROSITE" id="PS50279"/>
    </source>
</evidence>
<feature type="domain" description="BPTI/Kunitz inhibitor" evidence="3">
    <location>
        <begin position="229"/>
        <end position="279"/>
    </location>
</feature>
<feature type="domain" description="BPTI/Kunitz inhibitor" evidence="3">
    <location>
        <begin position="24"/>
        <end position="74"/>
    </location>
</feature>
<dbReference type="PROSITE" id="PS00280">
    <property type="entry name" value="BPTI_KUNITZ_1"/>
    <property type="match status" value="3"/>
</dbReference>
<dbReference type="WBParaSite" id="HNAJ_0000097701-mRNA-1">
    <property type="protein sequence ID" value="HNAJ_0000097701-mRNA-1"/>
    <property type="gene ID" value="HNAJ_0000097701"/>
</dbReference>
<evidence type="ECO:0000313" key="5">
    <source>
        <dbReference type="Proteomes" id="UP000278807"/>
    </source>
</evidence>
<evidence type="ECO:0000256" key="2">
    <source>
        <dbReference type="SAM" id="SignalP"/>
    </source>
</evidence>
<dbReference type="OrthoDB" id="5950222at2759"/>
<dbReference type="InterPro" id="IPR002223">
    <property type="entry name" value="Kunitz_BPTI"/>
</dbReference>
<keyword evidence="2" id="KW-0732">Signal</keyword>
<dbReference type="PRINTS" id="PR00759">
    <property type="entry name" value="BASICPTASE"/>
</dbReference>
<dbReference type="Gene3D" id="4.10.410.10">
    <property type="entry name" value="Pancreatic trypsin inhibitor Kunitz domain"/>
    <property type="match status" value="4"/>
</dbReference>
<dbReference type="CDD" id="cd00109">
    <property type="entry name" value="Kunitz-type"/>
    <property type="match status" value="4"/>
</dbReference>
<reference evidence="4 5" key="2">
    <citation type="submission" date="2018-11" db="EMBL/GenBank/DDBJ databases">
        <authorList>
            <consortium name="Pathogen Informatics"/>
        </authorList>
    </citation>
    <scope>NUCLEOTIDE SEQUENCE [LARGE SCALE GENOMIC DNA]</scope>
</reference>
<gene>
    <name evidence="4" type="ORF">HNAJ_LOCUS977</name>
</gene>
<dbReference type="STRING" id="102285.A0A0R3T240"/>
<feature type="signal peptide" evidence="2">
    <location>
        <begin position="1"/>
        <end position="19"/>
    </location>
</feature>
<dbReference type="InterPro" id="IPR020901">
    <property type="entry name" value="Prtase_inh_Kunz-CS"/>
</dbReference>
<name>A0A0R3T240_RODNA</name>
<accession>A0A0R3T240</accession>
<dbReference type="Proteomes" id="UP000278807">
    <property type="component" value="Unassembled WGS sequence"/>
</dbReference>